<evidence type="ECO:0000313" key="2">
    <source>
        <dbReference type="Proteomes" id="UP001291623"/>
    </source>
</evidence>
<gene>
    <name evidence="1" type="ORF">RND71_025022</name>
</gene>
<accession>A0AAE1VA08</accession>
<sequence length="51" mass="5749">MIMLVHCFAKIKGSKRGGNFVPTSVIIFNLCDCSMDLQTVIYIHPQQLLHS</sequence>
<name>A0AAE1VA08_9SOLA</name>
<keyword evidence="2" id="KW-1185">Reference proteome</keyword>
<reference evidence="1" key="1">
    <citation type="submission" date="2023-12" db="EMBL/GenBank/DDBJ databases">
        <title>Genome assembly of Anisodus tanguticus.</title>
        <authorList>
            <person name="Wang Y.-J."/>
        </authorList>
    </citation>
    <scope>NUCLEOTIDE SEQUENCE</scope>
    <source>
        <strain evidence="1">KB-2021</strain>
        <tissue evidence="1">Leaf</tissue>
    </source>
</reference>
<comment type="caution">
    <text evidence="1">The sequence shown here is derived from an EMBL/GenBank/DDBJ whole genome shotgun (WGS) entry which is preliminary data.</text>
</comment>
<dbReference type="AlphaFoldDB" id="A0AAE1VA08"/>
<dbReference type="EMBL" id="JAVYJV010000013">
    <property type="protein sequence ID" value="KAK4356051.1"/>
    <property type="molecule type" value="Genomic_DNA"/>
</dbReference>
<proteinExistence type="predicted"/>
<organism evidence="1 2">
    <name type="scientific">Anisodus tanguticus</name>
    <dbReference type="NCBI Taxonomy" id="243964"/>
    <lineage>
        <taxon>Eukaryota</taxon>
        <taxon>Viridiplantae</taxon>
        <taxon>Streptophyta</taxon>
        <taxon>Embryophyta</taxon>
        <taxon>Tracheophyta</taxon>
        <taxon>Spermatophyta</taxon>
        <taxon>Magnoliopsida</taxon>
        <taxon>eudicotyledons</taxon>
        <taxon>Gunneridae</taxon>
        <taxon>Pentapetalae</taxon>
        <taxon>asterids</taxon>
        <taxon>lamiids</taxon>
        <taxon>Solanales</taxon>
        <taxon>Solanaceae</taxon>
        <taxon>Solanoideae</taxon>
        <taxon>Hyoscyameae</taxon>
        <taxon>Anisodus</taxon>
    </lineage>
</organism>
<dbReference type="Proteomes" id="UP001291623">
    <property type="component" value="Unassembled WGS sequence"/>
</dbReference>
<evidence type="ECO:0000313" key="1">
    <source>
        <dbReference type="EMBL" id="KAK4356051.1"/>
    </source>
</evidence>
<protein>
    <submittedName>
        <fullName evidence="1">Uncharacterized protein</fullName>
    </submittedName>
</protein>